<comment type="catalytic activity">
    <reaction evidence="12">
        <text>pyridoxamine 5'-phosphate + O2 + H2O = pyridoxal 5'-phosphate + H2O2 + NH4(+)</text>
        <dbReference type="Rhea" id="RHEA:15817"/>
        <dbReference type="ChEBI" id="CHEBI:15377"/>
        <dbReference type="ChEBI" id="CHEBI:15379"/>
        <dbReference type="ChEBI" id="CHEBI:16240"/>
        <dbReference type="ChEBI" id="CHEBI:28938"/>
        <dbReference type="ChEBI" id="CHEBI:58451"/>
        <dbReference type="ChEBI" id="CHEBI:597326"/>
        <dbReference type="EC" id="1.4.3.5"/>
    </reaction>
    <physiologicalReaction direction="left-to-right" evidence="12">
        <dbReference type="Rhea" id="RHEA:15818"/>
    </physiologicalReaction>
</comment>
<dbReference type="Proteomes" id="UP001196413">
    <property type="component" value="Unassembled WGS sequence"/>
</dbReference>
<evidence type="ECO:0000256" key="6">
    <source>
        <dbReference type="ARBA" id="ARBA00011738"/>
    </source>
</evidence>
<dbReference type="InterPro" id="IPR011576">
    <property type="entry name" value="Pyridox_Oxase_N"/>
</dbReference>
<dbReference type="FunFam" id="2.30.110.10:FF:000020">
    <property type="entry name" value="PNPO isoform 11"/>
    <property type="match status" value="1"/>
</dbReference>
<organism evidence="18 19">
    <name type="scientific">Parelaphostrongylus tenuis</name>
    <name type="common">Meningeal worm</name>
    <dbReference type="NCBI Taxonomy" id="148309"/>
    <lineage>
        <taxon>Eukaryota</taxon>
        <taxon>Metazoa</taxon>
        <taxon>Ecdysozoa</taxon>
        <taxon>Nematoda</taxon>
        <taxon>Chromadorea</taxon>
        <taxon>Rhabditida</taxon>
        <taxon>Rhabditina</taxon>
        <taxon>Rhabditomorpha</taxon>
        <taxon>Strongyloidea</taxon>
        <taxon>Metastrongylidae</taxon>
        <taxon>Parelaphostrongylus</taxon>
    </lineage>
</organism>
<dbReference type="AlphaFoldDB" id="A0AAD5MJH7"/>
<dbReference type="InterPro" id="IPR019740">
    <property type="entry name" value="Pyridox_Oxase_CS"/>
</dbReference>
<evidence type="ECO:0000256" key="4">
    <source>
        <dbReference type="ARBA" id="ARBA00005037"/>
    </source>
</evidence>
<evidence type="ECO:0000259" key="16">
    <source>
        <dbReference type="Pfam" id="PF01243"/>
    </source>
</evidence>
<dbReference type="EC" id="1.4.3.5" evidence="7"/>
<dbReference type="SUPFAM" id="SSF50475">
    <property type="entry name" value="FMN-binding split barrel"/>
    <property type="match status" value="1"/>
</dbReference>
<dbReference type="Pfam" id="PF10590">
    <property type="entry name" value="PNP_phzG_C"/>
    <property type="match status" value="1"/>
</dbReference>
<dbReference type="NCBIfam" id="TIGR00558">
    <property type="entry name" value="pdxH"/>
    <property type="match status" value="1"/>
</dbReference>
<dbReference type="InterPro" id="IPR019576">
    <property type="entry name" value="Pyridoxamine_oxidase_dimer_C"/>
</dbReference>
<evidence type="ECO:0000256" key="1">
    <source>
        <dbReference type="ARBA" id="ARBA00001917"/>
    </source>
</evidence>
<dbReference type="InterPro" id="IPR012349">
    <property type="entry name" value="Split_barrel_FMN-bd"/>
</dbReference>
<evidence type="ECO:0000256" key="5">
    <source>
        <dbReference type="ARBA" id="ARBA00007301"/>
    </source>
</evidence>
<name>A0AAD5MJH7_PARTN</name>
<keyword evidence="8" id="KW-0285">Flavoprotein</keyword>
<comment type="catalytic activity">
    <reaction evidence="13">
        <text>pyridoxine 5'-phosphate + O2 = pyridoxal 5'-phosphate + H2O2</text>
        <dbReference type="Rhea" id="RHEA:15149"/>
        <dbReference type="ChEBI" id="CHEBI:15379"/>
        <dbReference type="ChEBI" id="CHEBI:16240"/>
        <dbReference type="ChEBI" id="CHEBI:58589"/>
        <dbReference type="ChEBI" id="CHEBI:597326"/>
        <dbReference type="EC" id="1.4.3.5"/>
    </reaction>
    <physiologicalReaction direction="left-to-right" evidence="13">
        <dbReference type="Rhea" id="RHEA:15150"/>
    </physiologicalReaction>
</comment>
<comment type="pathway">
    <text evidence="4">Cofactor metabolism; pyridoxal 5'-phosphate salvage; pyridoxal 5'-phosphate from pyridoxine 5'-phosphate: step 1/1.</text>
</comment>
<dbReference type="InterPro" id="IPR000659">
    <property type="entry name" value="Pyridox_Oxase"/>
</dbReference>
<dbReference type="GO" id="GO:0008615">
    <property type="term" value="P:pyridoxine biosynthetic process"/>
    <property type="evidence" value="ECO:0007669"/>
    <property type="project" value="UniProtKB-KW"/>
</dbReference>
<evidence type="ECO:0000256" key="10">
    <source>
        <dbReference type="ARBA" id="ARBA00023002"/>
    </source>
</evidence>
<comment type="cofactor">
    <cofactor evidence="1">
        <name>FMN</name>
        <dbReference type="ChEBI" id="CHEBI:58210"/>
    </cofactor>
</comment>
<dbReference type="EMBL" id="JAHQIW010000561">
    <property type="protein sequence ID" value="KAJ1348769.1"/>
    <property type="molecule type" value="Genomic_DNA"/>
</dbReference>
<evidence type="ECO:0000256" key="11">
    <source>
        <dbReference type="ARBA" id="ARBA00023096"/>
    </source>
</evidence>
<dbReference type="PROSITE" id="PS01064">
    <property type="entry name" value="PYRIDOX_OXIDASE"/>
    <property type="match status" value="1"/>
</dbReference>
<proteinExistence type="inferred from homology"/>
<feature type="domain" description="Pyridoxine 5'-phosphate oxidase dimerisation C-terminal" evidence="17">
    <location>
        <begin position="208"/>
        <end position="248"/>
    </location>
</feature>
<dbReference type="PIRSF" id="PIRSF000190">
    <property type="entry name" value="Pyd_amn-ph_oxd"/>
    <property type="match status" value="1"/>
</dbReference>
<evidence type="ECO:0000256" key="7">
    <source>
        <dbReference type="ARBA" id="ARBA00012801"/>
    </source>
</evidence>
<evidence type="ECO:0000256" key="8">
    <source>
        <dbReference type="ARBA" id="ARBA00022630"/>
    </source>
</evidence>
<dbReference type="PANTHER" id="PTHR10851">
    <property type="entry name" value="PYRIDOXINE-5-PHOSPHATE OXIDASE"/>
    <property type="match status" value="1"/>
</dbReference>
<reference evidence="18" key="1">
    <citation type="submission" date="2021-06" db="EMBL/GenBank/DDBJ databases">
        <title>Parelaphostrongylus tenuis whole genome reference sequence.</title>
        <authorList>
            <person name="Garwood T.J."/>
            <person name="Larsen P.A."/>
            <person name="Fountain-Jones N.M."/>
            <person name="Garbe J.R."/>
            <person name="Macchietto M.G."/>
            <person name="Kania S.A."/>
            <person name="Gerhold R.W."/>
            <person name="Richards J.E."/>
            <person name="Wolf T.M."/>
        </authorList>
    </citation>
    <scope>NUCLEOTIDE SEQUENCE</scope>
    <source>
        <strain evidence="18">MNPRO001-30</strain>
        <tissue evidence="18">Meninges</tissue>
    </source>
</reference>
<gene>
    <name evidence="18" type="ORF">KIN20_004160</name>
</gene>
<dbReference type="Gene3D" id="2.30.110.10">
    <property type="entry name" value="Electron Transport, Fmn-binding Protein, Chain A"/>
    <property type="match status" value="1"/>
</dbReference>
<dbReference type="PANTHER" id="PTHR10851:SF0">
    <property type="entry name" value="PYRIDOXINE-5'-PHOSPHATE OXIDASE"/>
    <property type="match status" value="1"/>
</dbReference>
<feature type="domain" description="Pyridoxamine 5'-phosphate oxidase N-terminal" evidence="16">
    <location>
        <begin position="73"/>
        <end position="184"/>
    </location>
</feature>
<keyword evidence="11" id="KW-0664">Pyridoxine biosynthesis</keyword>
<evidence type="ECO:0000256" key="12">
    <source>
        <dbReference type="ARBA" id="ARBA00050530"/>
    </source>
</evidence>
<comment type="subunit">
    <text evidence="6">Homodimer.</text>
</comment>
<accession>A0AAD5MJH7</accession>
<evidence type="ECO:0000256" key="3">
    <source>
        <dbReference type="ARBA" id="ARBA00004738"/>
    </source>
</evidence>
<evidence type="ECO:0000259" key="17">
    <source>
        <dbReference type="Pfam" id="PF10590"/>
    </source>
</evidence>
<evidence type="ECO:0000256" key="13">
    <source>
        <dbReference type="ARBA" id="ARBA00052947"/>
    </source>
</evidence>
<comment type="similarity">
    <text evidence="5">Belongs to the pyridoxamine 5'-phosphate oxidase family.</text>
</comment>
<comment type="pathway">
    <text evidence="3">Cofactor metabolism; pyridoxal 5'-phosphate salvage; pyridoxal 5'-phosphate from pyridoxamine 5'-phosphate: step 1/1.</text>
</comment>
<dbReference type="GO" id="GO:0004733">
    <property type="term" value="F:pyridoxamine phosphate oxidase activity"/>
    <property type="evidence" value="ECO:0007669"/>
    <property type="project" value="UniProtKB-EC"/>
</dbReference>
<dbReference type="NCBIfam" id="NF004231">
    <property type="entry name" value="PRK05679.1"/>
    <property type="match status" value="1"/>
</dbReference>
<dbReference type="Pfam" id="PF01243">
    <property type="entry name" value="PNPOx_N"/>
    <property type="match status" value="1"/>
</dbReference>
<sequence length="248" mass="28900">MLICSKFRFASVPRFSWSSQRAMSDSPLDIHDWRAQYLNKEEPILDESKLSTHNPFKLFDMWIKNVAADKTATFEEVNAVCLSTVGKDLRPSSRMVLLKSYANDVFSFYTNCNSRKGRELQENPNACMLFYWPRVHRQVRIEGKISRLPNEDAVAYWNSRPLASRIGSKSSEQSEVVPNRDYLTSKQKALEERAEREGPDSITKPDSWGGYALVPDYFEFWQGQSDRLHDRIEFRRCDGNWKIQRLSP</sequence>
<keyword evidence="10" id="KW-0560">Oxidoreductase</keyword>
<keyword evidence="9" id="KW-0288">FMN</keyword>
<evidence type="ECO:0000313" key="19">
    <source>
        <dbReference type="Proteomes" id="UP001196413"/>
    </source>
</evidence>
<comment type="caution">
    <text evidence="18">The sequence shown here is derived from an EMBL/GenBank/DDBJ whole genome shotgun (WGS) entry which is preliminary data.</text>
</comment>
<evidence type="ECO:0000256" key="9">
    <source>
        <dbReference type="ARBA" id="ARBA00022643"/>
    </source>
</evidence>
<protein>
    <recommendedName>
        <fullName evidence="14">Pyridoxine-5'-phosphate oxidase</fullName>
        <ecNumber evidence="7">1.4.3.5</ecNumber>
    </recommendedName>
    <alternativeName>
        <fullName evidence="15">Pyridoxamine-phosphate oxidase</fullName>
    </alternativeName>
</protein>
<comment type="function">
    <text evidence="2">Catalyzes the oxidation of either pyridoxine 5'-phosphate (PNP) or pyridoxamine 5'-phosphate (PMP) into pyridoxal 5'-phosphate (PLP).</text>
</comment>
<evidence type="ECO:0000256" key="14">
    <source>
        <dbReference type="ARBA" id="ARBA00073441"/>
    </source>
</evidence>
<dbReference type="GO" id="GO:0010181">
    <property type="term" value="F:FMN binding"/>
    <property type="evidence" value="ECO:0007669"/>
    <property type="project" value="InterPro"/>
</dbReference>
<evidence type="ECO:0000256" key="2">
    <source>
        <dbReference type="ARBA" id="ARBA00003691"/>
    </source>
</evidence>
<evidence type="ECO:0000313" key="18">
    <source>
        <dbReference type="EMBL" id="KAJ1348769.1"/>
    </source>
</evidence>
<evidence type="ECO:0000256" key="15">
    <source>
        <dbReference type="ARBA" id="ARBA00077914"/>
    </source>
</evidence>
<keyword evidence="19" id="KW-1185">Reference proteome</keyword>